<keyword evidence="5" id="KW-0474">Menaquinone biosynthesis</keyword>
<accession>A0ABZ0H3W9</accession>
<evidence type="ECO:0000256" key="2">
    <source>
        <dbReference type="ARBA" id="ARBA00005297"/>
    </source>
</evidence>
<dbReference type="Proteomes" id="UP001302613">
    <property type="component" value="Chromosome"/>
</dbReference>
<evidence type="ECO:0000256" key="3">
    <source>
        <dbReference type="ARBA" id="ARBA00022842"/>
    </source>
</evidence>
<reference evidence="7 8" key="1">
    <citation type="submission" date="2023-10" db="EMBL/GenBank/DDBJ databases">
        <title>SFO-1, KPC-2, NDM-1 were first reported in Portuguese citrobacter collected clinically.</title>
        <authorList>
            <person name="Guo K."/>
        </authorList>
    </citation>
    <scope>NUCLEOTIDE SEQUENCE [LARGE SCALE GENOMIC DNA]</scope>
    <source>
        <strain evidence="7 8">L2724hy</strain>
    </source>
</reference>
<dbReference type="NCBIfam" id="TIGR00543">
    <property type="entry name" value="isochor_syn"/>
    <property type="match status" value="1"/>
</dbReference>
<comment type="pathway">
    <text evidence="5">Quinol/quinone metabolism; 1,4-dihydroxy-2-naphthoate biosynthesis; 1,4-dihydroxy-2-naphthoate from chorismate: step 1/7.</text>
</comment>
<evidence type="ECO:0000313" key="7">
    <source>
        <dbReference type="EMBL" id="WOH44975.1"/>
    </source>
</evidence>
<name>A0ABZ0H3W9_9ENTR</name>
<dbReference type="NCBIfam" id="NF011588">
    <property type="entry name" value="PRK15012.1"/>
    <property type="match status" value="1"/>
</dbReference>
<evidence type="ECO:0000313" key="8">
    <source>
        <dbReference type="Proteomes" id="UP001302613"/>
    </source>
</evidence>
<keyword evidence="4 5" id="KW-0413">Isomerase</keyword>
<protein>
    <recommendedName>
        <fullName evidence="5">Isochorismate synthase MenF</fullName>
        <ecNumber evidence="5">5.4.4.2</ecNumber>
    </recommendedName>
    <alternativeName>
        <fullName evidence="5">Isochorismate mutase</fullName>
    </alternativeName>
</protein>
<dbReference type="InterPro" id="IPR005801">
    <property type="entry name" value="ADC_synthase"/>
</dbReference>
<dbReference type="SUPFAM" id="SSF56322">
    <property type="entry name" value="ADC synthase"/>
    <property type="match status" value="1"/>
</dbReference>
<keyword evidence="8" id="KW-1185">Reference proteome</keyword>
<evidence type="ECO:0000256" key="4">
    <source>
        <dbReference type="ARBA" id="ARBA00023235"/>
    </source>
</evidence>
<feature type="domain" description="Chorismate-utilising enzyme C-terminal" evidence="6">
    <location>
        <begin position="169"/>
        <end position="420"/>
    </location>
</feature>
<dbReference type="PANTHER" id="PTHR47253:SF4">
    <property type="entry name" value="ISOCHORISMATE SYNTHASE 2, CHLOROPLASTIC"/>
    <property type="match status" value="1"/>
</dbReference>
<comment type="similarity">
    <text evidence="2 5">Belongs to the isochorismate synthase family.</text>
</comment>
<evidence type="ECO:0000256" key="1">
    <source>
        <dbReference type="ARBA" id="ARBA00000799"/>
    </source>
</evidence>
<dbReference type="InterPro" id="IPR015890">
    <property type="entry name" value="Chorismate_C"/>
</dbReference>
<dbReference type="PANTHER" id="PTHR47253">
    <property type="match status" value="1"/>
</dbReference>
<dbReference type="Gene3D" id="3.60.120.10">
    <property type="entry name" value="Anthranilate synthase"/>
    <property type="match status" value="1"/>
</dbReference>
<dbReference type="GO" id="GO:0008909">
    <property type="term" value="F:isochorismate synthase activity"/>
    <property type="evidence" value="ECO:0007669"/>
    <property type="project" value="UniProtKB-EC"/>
</dbReference>
<feature type="binding site" evidence="5">
    <location>
        <position position="416"/>
    </location>
    <ligand>
        <name>Mg(2+)</name>
        <dbReference type="ChEBI" id="CHEBI:18420"/>
    </ligand>
</feature>
<dbReference type="InterPro" id="IPR034681">
    <property type="entry name" value="MenF"/>
</dbReference>
<dbReference type="Pfam" id="PF00425">
    <property type="entry name" value="Chorismate_bind"/>
    <property type="match status" value="1"/>
</dbReference>
<feature type="binding site" evidence="5">
    <location>
        <position position="284"/>
    </location>
    <ligand>
        <name>Mg(2+)</name>
        <dbReference type="ChEBI" id="CHEBI:18420"/>
    </ligand>
</feature>
<dbReference type="EC" id="5.4.4.2" evidence="5"/>
<feature type="active site" description="Proton acceptor" evidence="5">
    <location>
        <position position="190"/>
    </location>
</feature>
<comment type="cofactor">
    <cofactor evidence="5">
        <name>Mg(2+)</name>
        <dbReference type="ChEBI" id="CHEBI:18420"/>
    </cofactor>
</comment>
<sequence length="432" mass="48732">MHSITTALESLMRHLSQEMPAAPGIRIYDIPFPLNDAFDALGWLASQPVWPQFYWQQRNGDEEAAVLGAVAAFSSLESAQQFLHQHDNHPDLRIWGLNAFEPQRGNLLLPRLEWRRCAGVASLRLHLYSDVSLREDAAQAIAFISSLAPVKPLPALRLNLTGEQHWPEKAGWIDLIKLATQTIAGEDLDKVVLARATDLQFSQSVNAAAVMASSRRLNLNCYHFFMAFSADTAFLGSSPERLYRRRDTALRTEALAGTVANHPEDHRAWQLGDWLMKDDKNQRENMLVVEDICQRLQGCTQTLDVLPPQVLRLRKVQHLRRCIWTELNQADDMLCLMQLQPTAAVAGIPRELAREFIQQNEPFEREWYAGSAGYLSLRQSEFCVSLRSAKISANVVRLYAGAGIVRGSDPEQEWQEIDNKAAGLRTLLQMEG</sequence>
<dbReference type="EMBL" id="CP136601">
    <property type="protein sequence ID" value="WOH44975.1"/>
    <property type="molecule type" value="Genomic_DNA"/>
</dbReference>
<keyword evidence="3 5" id="KW-0460">Magnesium</keyword>
<feature type="active site" description="Proton donor" evidence="5">
    <location>
        <position position="240"/>
    </location>
</feature>
<comment type="function">
    <text evidence="5">Catalyzes the conversion of chorismate to isochorismate.</text>
</comment>
<evidence type="ECO:0000259" key="6">
    <source>
        <dbReference type="Pfam" id="PF00425"/>
    </source>
</evidence>
<dbReference type="InterPro" id="IPR004561">
    <property type="entry name" value="IsoChor_synthase"/>
</dbReference>
<gene>
    <name evidence="5 7" type="primary">menF</name>
    <name evidence="7" type="ORF">RY846_07385</name>
</gene>
<dbReference type="RefSeq" id="WP_032944075.1">
    <property type="nucleotide sequence ID" value="NZ_CABDXB010000001.1"/>
</dbReference>
<evidence type="ECO:0000256" key="5">
    <source>
        <dbReference type="HAMAP-Rule" id="MF_01935"/>
    </source>
</evidence>
<dbReference type="HAMAP" id="MF_01935">
    <property type="entry name" value="MenF"/>
    <property type="match status" value="1"/>
</dbReference>
<organism evidence="7 8">
    <name type="scientific">Citrobacter portucalensis</name>
    <dbReference type="NCBI Taxonomy" id="1639133"/>
    <lineage>
        <taxon>Bacteria</taxon>
        <taxon>Pseudomonadati</taxon>
        <taxon>Pseudomonadota</taxon>
        <taxon>Gammaproteobacteria</taxon>
        <taxon>Enterobacterales</taxon>
        <taxon>Enterobacteriaceae</taxon>
        <taxon>Citrobacter</taxon>
        <taxon>Citrobacter freundii complex</taxon>
    </lineage>
</organism>
<keyword evidence="5" id="KW-0479">Metal-binding</keyword>
<proteinExistence type="inferred from homology"/>
<dbReference type="InterPro" id="IPR044250">
    <property type="entry name" value="MenF-like"/>
</dbReference>
<comment type="pathway">
    <text evidence="5">Quinol/quinone metabolism; menaquinone biosynthesis.</text>
</comment>
<comment type="catalytic activity">
    <reaction evidence="1 5">
        <text>chorismate = isochorismate</text>
        <dbReference type="Rhea" id="RHEA:18985"/>
        <dbReference type="ChEBI" id="CHEBI:29748"/>
        <dbReference type="ChEBI" id="CHEBI:29780"/>
        <dbReference type="EC" id="5.4.4.2"/>
    </reaction>
</comment>